<evidence type="ECO:0000313" key="2">
    <source>
        <dbReference type="EMBL" id="NGP88301.1"/>
    </source>
</evidence>
<name>A0A6M1T8G0_9BACT</name>
<sequence length="73" mass="8334">MWQRLLRLLSTGLNAYSFYTNPVRFVTSILLVIILPYLAYIFWGTLIILVLIAVGIFLIYKAITSSTEGSNNY</sequence>
<dbReference type="Proteomes" id="UP000479132">
    <property type="component" value="Unassembled WGS sequence"/>
</dbReference>
<keyword evidence="3" id="KW-1185">Reference proteome</keyword>
<comment type="caution">
    <text evidence="2">The sequence shown here is derived from an EMBL/GenBank/DDBJ whole genome shotgun (WGS) entry which is preliminary data.</text>
</comment>
<evidence type="ECO:0000313" key="3">
    <source>
        <dbReference type="Proteomes" id="UP000479132"/>
    </source>
</evidence>
<keyword evidence="1" id="KW-0812">Transmembrane</keyword>
<reference evidence="2 3" key="1">
    <citation type="submission" date="2020-02" db="EMBL/GenBank/DDBJ databases">
        <title>Aliifodinibius halophilus 2W32, complete genome.</title>
        <authorList>
            <person name="Li Y."/>
            <person name="Wu S."/>
        </authorList>
    </citation>
    <scope>NUCLEOTIDE SEQUENCE [LARGE SCALE GENOMIC DNA]</scope>
    <source>
        <strain evidence="2 3">2W32</strain>
    </source>
</reference>
<protein>
    <submittedName>
        <fullName evidence="2">Uncharacterized protein</fullName>
    </submittedName>
</protein>
<organism evidence="2 3">
    <name type="scientific">Fodinibius halophilus</name>
    <dbReference type="NCBI Taxonomy" id="1736908"/>
    <lineage>
        <taxon>Bacteria</taxon>
        <taxon>Pseudomonadati</taxon>
        <taxon>Balneolota</taxon>
        <taxon>Balneolia</taxon>
        <taxon>Balneolales</taxon>
        <taxon>Balneolaceae</taxon>
        <taxon>Fodinibius</taxon>
    </lineage>
</organism>
<proteinExistence type="predicted"/>
<dbReference type="EMBL" id="JAALLS010000008">
    <property type="protein sequence ID" value="NGP88301.1"/>
    <property type="molecule type" value="Genomic_DNA"/>
</dbReference>
<keyword evidence="1" id="KW-0472">Membrane</keyword>
<dbReference type="AlphaFoldDB" id="A0A6M1T8G0"/>
<gene>
    <name evidence="2" type="ORF">G3569_08030</name>
</gene>
<feature type="transmembrane region" description="Helical" evidence="1">
    <location>
        <begin position="40"/>
        <end position="60"/>
    </location>
</feature>
<accession>A0A6M1T8G0</accession>
<keyword evidence="1" id="KW-1133">Transmembrane helix</keyword>
<evidence type="ECO:0000256" key="1">
    <source>
        <dbReference type="SAM" id="Phobius"/>
    </source>
</evidence>
<feature type="transmembrane region" description="Helical" evidence="1">
    <location>
        <begin position="12"/>
        <end position="34"/>
    </location>
</feature>
<dbReference type="RefSeq" id="WP_165267870.1">
    <property type="nucleotide sequence ID" value="NZ_JAALLS010000008.1"/>
</dbReference>